<proteinExistence type="predicted"/>
<dbReference type="AlphaFoldDB" id="A0A392R768"/>
<dbReference type="EMBL" id="LXQA010195607">
    <property type="protein sequence ID" value="MCI32443.1"/>
    <property type="molecule type" value="Genomic_DNA"/>
</dbReference>
<accession>A0A392R768</accession>
<feature type="non-terminal residue" evidence="1">
    <location>
        <position position="1"/>
    </location>
</feature>
<evidence type="ECO:0000313" key="1">
    <source>
        <dbReference type="EMBL" id="MCI32443.1"/>
    </source>
</evidence>
<protein>
    <submittedName>
        <fullName evidence="1">Uncharacterized protein</fullName>
    </submittedName>
</protein>
<evidence type="ECO:0000313" key="2">
    <source>
        <dbReference type="Proteomes" id="UP000265520"/>
    </source>
</evidence>
<sequence length="38" mass="4181">HGALVITDEDELLALVIKINSFLVLNVNMGYTPENPQV</sequence>
<reference evidence="1 2" key="1">
    <citation type="journal article" date="2018" name="Front. Plant Sci.">
        <title>Red Clover (Trifolium pratense) and Zigzag Clover (T. medium) - A Picture of Genomic Similarities and Differences.</title>
        <authorList>
            <person name="Dluhosova J."/>
            <person name="Istvanek J."/>
            <person name="Nedelnik J."/>
            <person name="Repkova J."/>
        </authorList>
    </citation>
    <scope>NUCLEOTIDE SEQUENCE [LARGE SCALE GENOMIC DNA]</scope>
    <source>
        <strain evidence="2">cv. 10/8</strain>
        <tissue evidence="1">Leaf</tissue>
    </source>
</reference>
<comment type="caution">
    <text evidence="1">The sequence shown here is derived from an EMBL/GenBank/DDBJ whole genome shotgun (WGS) entry which is preliminary data.</text>
</comment>
<dbReference type="Proteomes" id="UP000265520">
    <property type="component" value="Unassembled WGS sequence"/>
</dbReference>
<name>A0A392R768_9FABA</name>
<organism evidence="1 2">
    <name type="scientific">Trifolium medium</name>
    <dbReference type="NCBI Taxonomy" id="97028"/>
    <lineage>
        <taxon>Eukaryota</taxon>
        <taxon>Viridiplantae</taxon>
        <taxon>Streptophyta</taxon>
        <taxon>Embryophyta</taxon>
        <taxon>Tracheophyta</taxon>
        <taxon>Spermatophyta</taxon>
        <taxon>Magnoliopsida</taxon>
        <taxon>eudicotyledons</taxon>
        <taxon>Gunneridae</taxon>
        <taxon>Pentapetalae</taxon>
        <taxon>rosids</taxon>
        <taxon>fabids</taxon>
        <taxon>Fabales</taxon>
        <taxon>Fabaceae</taxon>
        <taxon>Papilionoideae</taxon>
        <taxon>50 kb inversion clade</taxon>
        <taxon>NPAAA clade</taxon>
        <taxon>Hologalegina</taxon>
        <taxon>IRL clade</taxon>
        <taxon>Trifolieae</taxon>
        <taxon>Trifolium</taxon>
    </lineage>
</organism>
<keyword evidence="2" id="KW-1185">Reference proteome</keyword>